<dbReference type="GO" id="GO:0016987">
    <property type="term" value="F:sigma factor activity"/>
    <property type="evidence" value="ECO:0007669"/>
    <property type="project" value="UniProtKB-KW"/>
</dbReference>
<evidence type="ECO:0000256" key="2">
    <source>
        <dbReference type="ARBA" id="ARBA00023015"/>
    </source>
</evidence>
<dbReference type="InterPro" id="IPR013325">
    <property type="entry name" value="RNA_pol_sigma_r2"/>
</dbReference>
<reference evidence="7 8" key="1">
    <citation type="submission" date="2018-03" db="EMBL/GenBank/DDBJ databases">
        <authorList>
            <person name="Keele B.F."/>
        </authorList>
    </citation>
    <scope>NUCLEOTIDE SEQUENCE [LARGE SCALE GENOMIC DNA]</scope>
    <source>
        <strain evidence="7 8">YL28-9</strain>
    </source>
</reference>
<dbReference type="CDD" id="cd06171">
    <property type="entry name" value="Sigma70_r4"/>
    <property type="match status" value="1"/>
</dbReference>
<feature type="domain" description="RNA polymerase sigma-70 region 2" evidence="5">
    <location>
        <begin position="28"/>
        <end position="92"/>
    </location>
</feature>
<dbReference type="AlphaFoldDB" id="A0A2T3HHY3"/>
<dbReference type="PANTHER" id="PTHR43133:SF46">
    <property type="entry name" value="RNA POLYMERASE SIGMA-70 FACTOR ECF SUBFAMILY"/>
    <property type="match status" value="1"/>
</dbReference>
<evidence type="ECO:0000256" key="1">
    <source>
        <dbReference type="ARBA" id="ARBA00010641"/>
    </source>
</evidence>
<keyword evidence="3" id="KW-0731">Sigma factor</keyword>
<dbReference type="RefSeq" id="WP_107216169.1">
    <property type="nucleotide sequence ID" value="NZ_KZ686270.1"/>
</dbReference>
<evidence type="ECO:0000313" key="8">
    <source>
        <dbReference type="Proteomes" id="UP000240912"/>
    </source>
</evidence>
<organism evidence="7 8">
    <name type="scientific">Pedobacter yulinensis</name>
    <dbReference type="NCBI Taxonomy" id="2126353"/>
    <lineage>
        <taxon>Bacteria</taxon>
        <taxon>Pseudomonadati</taxon>
        <taxon>Bacteroidota</taxon>
        <taxon>Sphingobacteriia</taxon>
        <taxon>Sphingobacteriales</taxon>
        <taxon>Sphingobacteriaceae</taxon>
        <taxon>Pedobacter</taxon>
    </lineage>
</organism>
<evidence type="ECO:0000259" key="6">
    <source>
        <dbReference type="Pfam" id="PF08281"/>
    </source>
</evidence>
<dbReference type="Gene3D" id="1.10.1740.10">
    <property type="match status" value="1"/>
</dbReference>
<gene>
    <name evidence="7" type="ORF">C7T94_14620</name>
</gene>
<dbReference type="Gene3D" id="1.10.10.10">
    <property type="entry name" value="Winged helix-like DNA-binding domain superfamily/Winged helix DNA-binding domain"/>
    <property type="match status" value="1"/>
</dbReference>
<dbReference type="EMBL" id="PYLS01000006">
    <property type="protein sequence ID" value="PST82047.1"/>
    <property type="molecule type" value="Genomic_DNA"/>
</dbReference>
<dbReference type="InterPro" id="IPR036388">
    <property type="entry name" value="WH-like_DNA-bd_sf"/>
</dbReference>
<dbReference type="InterPro" id="IPR014327">
    <property type="entry name" value="RNA_pol_sigma70_bacteroid"/>
</dbReference>
<comment type="caution">
    <text evidence="7">The sequence shown here is derived from an EMBL/GenBank/DDBJ whole genome shotgun (WGS) entry which is preliminary data.</text>
</comment>
<evidence type="ECO:0000259" key="5">
    <source>
        <dbReference type="Pfam" id="PF04542"/>
    </source>
</evidence>
<dbReference type="SUPFAM" id="SSF88946">
    <property type="entry name" value="Sigma2 domain of RNA polymerase sigma factors"/>
    <property type="match status" value="1"/>
</dbReference>
<protein>
    <submittedName>
        <fullName evidence="7">RNA polymerase subunit sigma-70</fullName>
    </submittedName>
</protein>
<dbReference type="SUPFAM" id="SSF88659">
    <property type="entry name" value="Sigma3 and sigma4 domains of RNA polymerase sigma factors"/>
    <property type="match status" value="1"/>
</dbReference>
<dbReference type="InterPro" id="IPR013324">
    <property type="entry name" value="RNA_pol_sigma_r3/r4-like"/>
</dbReference>
<keyword evidence="8" id="KW-1185">Reference proteome</keyword>
<comment type="similarity">
    <text evidence="1">Belongs to the sigma-70 factor family. ECF subfamily.</text>
</comment>
<dbReference type="GO" id="GO:0003677">
    <property type="term" value="F:DNA binding"/>
    <property type="evidence" value="ECO:0007669"/>
    <property type="project" value="InterPro"/>
</dbReference>
<evidence type="ECO:0000256" key="3">
    <source>
        <dbReference type="ARBA" id="ARBA00023082"/>
    </source>
</evidence>
<dbReference type="InterPro" id="IPR013249">
    <property type="entry name" value="RNA_pol_sigma70_r4_t2"/>
</dbReference>
<keyword evidence="2" id="KW-0805">Transcription regulation</keyword>
<sequence>MPEEKSFTDSALIALLKEGDHAAFKLIYDRYWAVLFLHARNLLRDADEAADVVQELFATLWTKSETIDLRTSLSAYLYRAVRNKVLDHMKHRKISQTYLDSIDAFMLEQHVTSCDLLREKELAAVIEREVNALPEKMRQVFLLSRRENLSYSHIASQLSISEHTVKSQISNALRILRARLGSSYLLLLCFLPL</sequence>
<dbReference type="OrthoDB" id="659569at2"/>
<dbReference type="Pfam" id="PF04542">
    <property type="entry name" value="Sigma70_r2"/>
    <property type="match status" value="1"/>
</dbReference>
<dbReference type="InterPro" id="IPR014284">
    <property type="entry name" value="RNA_pol_sigma-70_dom"/>
</dbReference>
<evidence type="ECO:0000256" key="4">
    <source>
        <dbReference type="ARBA" id="ARBA00023163"/>
    </source>
</evidence>
<dbReference type="PANTHER" id="PTHR43133">
    <property type="entry name" value="RNA POLYMERASE ECF-TYPE SIGMA FACTO"/>
    <property type="match status" value="1"/>
</dbReference>
<evidence type="ECO:0000313" key="7">
    <source>
        <dbReference type="EMBL" id="PST82047.1"/>
    </source>
</evidence>
<name>A0A2T3HHY3_9SPHI</name>
<dbReference type="InterPro" id="IPR007627">
    <property type="entry name" value="RNA_pol_sigma70_r2"/>
</dbReference>
<keyword evidence="4" id="KW-0804">Transcription</keyword>
<dbReference type="NCBIfam" id="TIGR02937">
    <property type="entry name" value="sigma70-ECF"/>
    <property type="match status" value="1"/>
</dbReference>
<dbReference type="Proteomes" id="UP000240912">
    <property type="component" value="Unassembled WGS sequence"/>
</dbReference>
<feature type="domain" description="RNA polymerase sigma factor 70 region 4 type 2" evidence="6">
    <location>
        <begin position="126"/>
        <end position="174"/>
    </location>
</feature>
<dbReference type="GO" id="GO:0006352">
    <property type="term" value="P:DNA-templated transcription initiation"/>
    <property type="evidence" value="ECO:0007669"/>
    <property type="project" value="InterPro"/>
</dbReference>
<dbReference type="InterPro" id="IPR039425">
    <property type="entry name" value="RNA_pol_sigma-70-like"/>
</dbReference>
<dbReference type="Pfam" id="PF08281">
    <property type="entry name" value="Sigma70_r4_2"/>
    <property type="match status" value="1"/>
</dbReference>
<accession>A0A2T3HHY3</accession>
<proteinExistence type="inferred from homology"/>
<dbReference type="NCBIfam" id="TIGR02985">
    <property type="entry name" value="Sig70_bacteroi1"/>
    <property type="match status" value="1"/>
</dbReference>